<feature type="transmembrane region" description="Helical" evidence="2">
    <location>
        <begin position="40"/>
        <end position="62"/>
    </location>
</feature>
<feature type="compositionally biased region" description="Basic residues" evidence="1">
    <location>
        <begin position="11"/>
        <end position="24"/>
    </location>
</feature>
<reference evidence="3 4" key="1">
    <citation type="submission" date="2024-01" db="EMBL/GenBank/DDBJ databases">
        <title>Genomic insights into the taxonomy and metabolism of the cyanobacterium Pannus brasiliensis CCIBt3594.</title>
        <authorList>
            <person name="Machado M."/>
            <person name="Botero N.B."/>
            <person name="Andreote A.P.D."/>
            <person name="Feitosa A.M.T."/>
            <person name="Popin R."/>
            <person name="Sivonen K."/>
            <person name="Fiore M.F."/>
        </authorList>
    </citation>
    <scope>NUCLEOTIDE SEQUENCE [LARGE SCALE GENOMIC DNA]</scope>
    <source>
        <strain evidence="3 4">CCIBt3594</strain>
    </source>
</reference>
<gene>
    <name evidence="3" type="ORF">V0288_08240</name>
</gene>
<feature type="region of interest" description="Disordered" evidence="1">
    <location>
        <begin position="1"/>
        <end position="31"/>
    </location>
</feature>
<evidence type="ECO:0000256" key="2">
    <source>
        <dbReference type="SAM" id="Phobius"/>
    </source>
</evidence>
<keyword evidence="2" id="KW-0812">Transmembrane</keyword>
<comment type="caution">
    <text evidence="3">The sequence shown here is derived from an EMBL/GenBank/DDBJ whole genome shotgun (WGS) entry which is preliminary data.</text>
</comment>
<evidence type="ECO:0008006" key="5">
    <source>
        <dbReference type="Google" id="ProtNLM"/>
    </source>
</evidence>
<evidence type="ECO:0000256" key="1">
    <source>
        <dbReference type="SAM" id="MobiDB-lite"/>
    </source>
</evidence>
<dbReference type="RefSeq" id="WP_332864584.1">
    <property type="nucleotide sequence ID" value="NZ_JBAFSM010000012.1"/>
</dbReference>
<sequence>MNARTVPNRARAPRKQSPKSHRPGPSRSSQPANQWLVLEIWIKIIAQVLLSIAAIGAIAKLIPYQQVQQAKLEEVRLAVAEKEARVNELREQFSRNFDPDQAKQVMGEQSPRRDPNQRRIFWVSR</sequence>
<dbReference type="EMBL" id="JBAFSM010000012">
    <property type="protein sequence ID" value="MEG3437104.1"/>
    <property type="molecule type" value="Genomic_DNA"/>
</dbReference>
<accession>A0AAW9QPU2</accession>
<protein>
    <recommendedName>
        <fullName evidence="5">Cell division protein FtsL</fullName>
    </recommendedName>
</protein>
<evidence type="ECO:0000313" key="4">
    <source>
        <dbReference type="Proteomes" id="UP001328733"/>
    </source>
</evidence>
<feature type="region of interest" description="Disordered" evidence="1">
    <location>
        <begin position="96"/>
        <end position="117"/>
    </location>
</feature>
<evidence type="ECO:0000313" key="3">
    <source>
        <dbReference type="EMBL" id="MEG3437104.1"/>
    </source>
</evidence>
<keyword evidence="2" id="KW-1133">Transmembrane helix</keyword>
<dbReference type="Proteomes" id="UP001328733">
    <property type="component" value="Unassembled WGS sequence"/>
</dbReference>
<name>A0AAW9QPU2_9CHRO</name>
<keyword evidence="2" id="KW-0472">Membrane</keyword>
<keyword evidence="4" id="KW-1185">Reference proteome</keyword>
<proteinExistence type="predicted"/>
<organism evidence="3 4">
    <name type="scientific">Pannus brasiliensis CCIBt3594</name>
    <dbReference type="NCBI Taxonomy" id="1427578"/>
    <lineage>
        <taxon>Bacteria</taxon>
        <taxon>Bacillati</taxon>
        <taxon>Cyanobacteriota</taxon>
        <taxon>Cyanophyceae</taxon>
        <taxon>Oscillatoriophycideae</taxon>
        <taxon>Chroococcales</taxon>
        <taxon>Microcystaceae</taxon>
        <taxon>Pannus</taxon>
    </lineage>
</organism>
<dbReference type="AlphaFoldDB" id="A0AAW9QPU2"/>